<keyword evidence="1" id="KW-0472">Membrane</keyword>
<dbReference type="PANTHER" id="PTHR35043">
    <property type="entry name" value="TRANSCRIPTION FACTOR DOMAIN-CONTAINING PROTEIN"/>
    <property type="match status" value="1"/>
</dbReference>
<dbReference type="Proteomes" id="UP000027222">
    <property type="component" value="Unassembled WGS sequence"/>
</dbReference>
<organism evidence="3 4">
    <name type="scientific">Galerina marginata (strain CBS 339.88)</name>
    <dbReference type="NCBI Taxonomy" id="685588"/>
    <lineage>
        <taxon>Eukaryota</taxon>
        <taxon>Fungi</taxon>
        <taxon>Dikarya</taxon>
        <taxon>Basidiomycota</taxon>
        <taxon>Agaricomycotina</taxon>
        <taxon>Agaricomycetes</taxon>
        <taxon>Agaricomycetidae</taxon>
        <taxon>Agaricales</taxon>
        <taxon>Agaricineae</taxon>
        <taxon>Strophariaceae</taxon>
        <taxon>Galerina</taxon>
    </lineage>
</organism>
<dbReference type="EMBL" id="KL142377">
    <property type="protein sequence ID" value="KDR77192.1"/>
    <property type="molecule type" value="Genomic_DNA"/>
</dbReference>
<evidence type="ECO:0000256" key="2">
    <source>
        <dbReference type="SAM" id="SignalP"/>
    </source>
</evidence>
<sequence length="449" mass="50721">MLIVAFLYMVNSFISAAPVSSVLRDAILPDFNSPAGQCACTGDQRTVWEILWSCLATILACTWVSVHSNIPPSGEKWWKIGLRRLELMFWALIAPEMIIFWAMRQWNGARAMVEKYHGRAWTKTHAYFIQMGGFTLFEGGRPKAVLLPDKMEKLLLEGRIDLPQITEEEFHDRSKGDAIAKTLLIGQTSWFIAQCIARRAQGLILTELELVAGTFAVLNGVMYFLWWNKPLDIRWHVPVHLLDKLKSAEDVSRSTQPTDHHPHFESRCRRVIRHLSHRKTIRRLHCATWFFSFPSRAESILWRVCSAVISIIPLGMLIAYMANFCDNNIKANSTLKTFLESVLGISGISILCLPICYCAPPFTPRGFWRPPIPSARRSRGCRLAFVPSTHLTEVRSQPDFGPPHFGLTAATYSRWPTAIDSCILISLTYSHSCLIQGAILANICIAIGP</sequence>
<proteinExistence type="predicted"/>
<feature type="signal peptide" evidence="2">
    <location>
        <begin position="1"/>
        <end position="16"/>
    </location>
</feature>
<feature type="transmembrane region" description="Helical" evidence="1">
    <location>
        <begin position="342"/>
        <end position="359"/>
    </location>
</feature>
<dbReference type="HOGENOM" id="CLU_022883_6_1_1"/>
<evidence type="ECO:0000313" key="4">
    <source>
        <dbReference type="Proteomes" id="UP000027222"/>
    </source>
</evidence>
<accession>A0A067T4B2</accession>
<keyword evidence="4" id="KW-1185">Reference proteome</keyword>
<dbReference type="PANTHER" id="PTHR35043:SF7">
    <property type="entry name" value="TRANSCRIPTION FACTOR DOMAIN-CONTAINING PROTEIN"/>
    <property type="match status" value="1"/>
</dbReference>
<keyword evidence="1" id="KW-0812">Transmembrane</keyword>
<dbReference type="OrthoDB" id="9451547at2759"/>
<reference evidence="4" key="1">
    <citation type="journal article" date="2014" name="Proc. Natl. Acad. Sci. U.S.A.">
        <title>Extensive sampling of basidiomycete genomes demonstrates inadequacy of the white-rot/brown-rot paradigm for wood decay fungi.</title>
        <authorList>
            <person name="Riley R."/>
            <person name="Salamov A.A."/>
            <person name="Brown D.W."/>
            <person name="Nagy L.G."/>
            <person name="Floudas D."/>
            <person name="Held B.W."/>
            <person name="Levasseur A."/>
            <person name="Lombard V."/>
            <person name="Morin E."/>
            <person name="Otillar R."/>
            <person name="Lindquist E.A."/>
            <person name="Sun H."/>
            <person name="LaButti K.M."/>
            <person name="Schmutz J."/>
            <person name="Jabbour D."/>
            <person name="Luo H."/>
            <person name="Baker S.E."/>
            <person name="Pisabarro A.G."/>
            <person name="Walton J.D."/>
            <person name="Blanchette R.A."/>
            <person name="Henrissat B."/>
            <person name="Martin F."/>
            <person name="Cullen D."/>
            <person name="Hibbett D.S."/>
            <person name="Grigoriev I.V."/>
        </authorList>
    </citation>
    <scope>NUCLEOTIDE SEQUENCE [LARGE SCALE GENOMIC DNA]</scope>
    <source>
        <strain evidence="4">CBS 339.88</strain>
    </source>
</reference>
<evidence type="ECO:0000256" key="1">
    <source>
        <dbReference type="SAM" id="Phobius"/>
    </source>
</evidence>
<keyword evidence="2" id="KW-0732">Signal</keyword>
<feature type="transmembrane region" description="Helical" evidence="1">
    <location>
        <begin position="210"/>
        <end position="227"/>
    </location>
</feature>
<gene>
    <name evidence="3" type="ORF">GALMADRAFT_435041</name>
</gene>
<protein>
    <submittedName>
        <fullName evidence="3">Uncharacterized protein</fullName>
    </submittedName>
</protein>
<dbReference type="STRING" id="685588.A0A067T4B2"/>
<keyword evidence="1" id="KW-1133">Transmembrane helix</keyword>
<feature type="chain" id="PRO_5001646516" evidence="2">
    <location>
        <begin position="17"/>
        <end position="449"/>
    </location>
</feature>
<dbReference type="AlphaFoldDB" id="A0A067T4B2"/>
<feature type="transmembrane region" description="Helical" evidence="1">
    <location>
        <begin position="300"/>
        <end position="322"/>
    </location>
</feature>
<evidence type="ECO:0000313" key="3">
    <source>
        <dbReference type="EMBL" id="KDR77192.1"/>
    </source>
</evidence>
<name>A0A067T4B2_GALM3</name>